<name>A0A2P2N1U0_RHIMU</name>
<sequence length="47" mass="5198">MCKQAKQIQIQIILSFSELRDVGDVENLGEGEKRRVRSGVHDNGGEG</sequence>
<accession>A0A2P2N1U0</accession>
<evidence type="ECO:0000313" key="1">
    <source>
        <dbReference type="EMBL" id="MBX36445.1"/>
    </source>
</evidence>
<dbReference type="EMBL" id="GGEC01055961">
    <property type="protein sequence ID" value="MBX36445.1"/>
    <property type="molecule type" value="Transcribed_RNA"/>
</dbReference>
<organism evidence="1">
    <name type="scientific">Rhizophora mucronata</name>
    <name type="common">Asiatic mangrove</name>
    <dbReference type="NCBI Taxonomy" id="61149"/>
    <lineage>
        <taxon>Eukaryota</taxon>
        <taxon>Viridiplantae</taxon>
        <taxon>Streptophyta</taxon>
        <taxon>Embryophyta</taxon>
        <taxon>Tracheophyta</taxon>
        <taxon>Spermatophyta</taxon>
        <taxon>Magnoliopsida</taxon>
        <taxon>eudicotyledons</taxon>
        <taxon>Gunneridae</taxon>
        <taxon>Pentapetalae</taxon>
        <taxon>rosids</taxon>
        <taxon>fabids</taxon>
        <taxon>Malpighiales</taxon>
        <taxon>Rhizophoraceae</taxon>
        <taxon>Rhizophora</taxon>
    </lineage>
</organism>
<protein>
    <submittedName>
        <fullName evidence="1">Uncharacterized protein</fullName>
    </submittedName>
</protein>
<proteinExistence type="predicted"/>
<dbReference type="AlphaFoldDB" id="A0A2P2N1U0"/>
<reference evidence="1" key="1">
    <citation type="submission" date="2018-02" db="EMBL/GenBank/DDBJ databases">
        <title>Rhizophora mucronata_Transcriptome.</title>
        <authorList>
            <person name="Meera S.P."/>
            <person name="Sreeshan A."/>
            <person name="Augustine A."/>
        </authorList>
    </citation>
    <scope>NUCLEOTIDE SEQUENCE</scope>
    <source>
        <tissue evidence="1">Leaf</tissue>
    </source>
</reference>